<dbReference type="STRING" id="698738.OLEAN_C05100"/>
<organism evidence="2 3">
    <name type="scientific">Oleispira antarctica RB-8</name>
    <dbReference type="NCBI Taxonomy" id="698738"/>
    <lineage>
        <taxon>Bacteria</taxon>
        <taxon>Pseudomonadati</taxon>
        <taxon>Pseudomonadota</taxon>
        <taxon>Gammaproteobacteria</taxon>
        <taxon>Oceanospirillales</taxon>
        <taxon>Oceanospirillaceae</taxon>
        <taxon>Oleispira</taxon>
    </lineage>
</organism>
<name>R4YJU7_OLEAN</name>
<dbReference type="Proteomes" id="UP000032749">
    <property type="component" value="Chromosome"/>
</dbReference>
<dbReference type="EMBL" id="FO203512">
    <property type="protein sequence ID" value="CCK74686.1"/>
    <property type="molecule type" value="Genomic_DNA"/>
</dbReference>
<proteinExistence type="predicted"/>
<accession>R4YJU7</accession>
<evidence type="ECO:0008006" key="4">
    <source>
        <dbReference type="Google" id="ProtNLM"/>
    </source>
</evidence>
<feature type="signal peptide" evidence="1">
    <location>
        <begin position="1"/>
        <end position="22"/>
    </location>
</feature>
<feature type="chain" id="PRO_5004374183" description="Lipoprotein" evidence="1">
    <location>
        <begin position="23"/>
        <end position="567"/>
    </location>
</feature>
<reference evidence="2 3" key="1">
    <citation type="journal article" date="2013" name="Nat. Commun.">
        <title>Genome sequence and functional genomic analysis of the oil-degrading bacterium Oleispira antarctica.</title>
        <authorList>
            <person name="Kube M."/>
            <person name="Chernikova T.N."/>
            <person name="Al-Ramahi Y."/>
            <person name="Beloqui A."/>
            <person name="Lopez-Cortez N."/>
            <person name="Guazzaroni M.E."/>
            <person name="Heipieper H.J."/>
            <person name="Klages S."/>
            <person name="Kotsyurbenko O.R."/>
            <person name="Langer I."/>
            <person name="Nechitaylo T.Y."/>
            <person name="Lunsdorf H."/>
            <person name="Fernandez M."/>
            <person name="Juarez S."/>
            <person name="Ciordia S."/>
            <person name="Singer A."/>
            <person name="Kagan O."/>
            <person name="Egorova O."/>
            <person name="Petit P.A."/>
            <person name="Stogios P."/>
            <person name="Kim Y."/>
            <person name="Tchigvintsev A."/>
            <person name="Flick R."/>
            <person name="Denaro R."/>
            <person name="Genovese M."/>
            <person name="Albar J.P."/>
            <person name="Reva O.N."/>
            <person name="Martinez-Gomariz M."/>
            <person name="Tran H."/>
            <person name="Ferrer M."/>
            <person name="Savchenko A."/>
            <person name="Yakunin A.F."/>
            <person name="Yakimov M.M."/>
            <person name="Golyshina O.V."/>
            <person name="Reinhardt R."/>
            <person name="Golyshin P.N."/>
        </authorList>
    </citation>
    <scope>NUCLEOTIDE SEQUENCE [LARGE SCALE GENOMIC DNA]</scope>
</reference>
<dbReference type="HOGENOM" id="CLU_020661_0_0_6"/>
<keyword evidence="3" id="KW-1185">Reference proteome</keyword>
<sequence length="567" mass="64458">MPCLIVSCCVVLCLTACDFSQADEPSQSNELFQSNSSAIDKSALTSDVLNNPTAYIPPQCYTKTTATDGAIHNPCYVCHTASKAPNFLNDTDVQQELVFPEPGVINRWDNMFKDYSKQVAKISDETILKYVRQDNYKNSQNELILADKLQALPAEWDRNKNGQWDGFIPDSYYNFNDKGFDVAPSGELTGWRVFAYYPFLGTFMPVNGSTDDVMIRLPEIFRQDDKGIFDERVYELNLSIIESLLKQKDINIAEVDENLYQVDLNKDGKLSHTSTIRFSWSPNDNIFMSYVGLAKAKLAAKEINLAAGLYPVGTEFLHSVRYIDEKDGNTAMAARMKELRYARKENWRNYYQLERIAMKEVKERHDFPDRTKQVIGNMEVGLTVAQGWTYQGFIEDKQGDLRPQSYEESYFCVGCHSGTGATADTTFSFSRKFDSDSFKQGWYSWLEKDLAGISDPLRNDGLGEYGYYLTHNPSGNEYRNNDAVKNKFYDKQGNKKIGAFNDLKTDISTLLMPDVKHALIMNKAYKVIVDEQSYSQGRDGHVSEIVNIHKEVELGQDTGIVDVLNFH</sequence>
<protein>
    <recommendedName>
        <fullName evidence="4">Lipoprotein</fullName>
    </recommendedName>
</protein>
<evidence type="ECO:0000256" key="1">
    <source>
        <dbReference type="SAM" id="SignalP"/>
    </source>
</evidence>
<keyword evidence="1" id="KW-0732">Signal</keyword>
<evidence type="ECO:0000313" key="3">
    <source>
        <dbReference type="Proteomes" id="UP000032749"/>
    </source>
</evidence>
<dbReference type="KEGG" id="oai:OLEAN_C05100"/>
<dbReference type="PATRIC" id="fig|698738.3.peg.526"/>
<dbReference type="AlphaFoldDB" id="R4YJU7"/>
<gene>
    <name evidence="2" type="ORF">OLEAN_C05100</name>
</gene>
<evidence type="ECO:0000313" key="2">
    <source>
        <dbReference type="EMBL" id="CCK74686.1"/>
    </source>
</evidence>